<dbReference type="Pfam" id="PF10545">
    <property type="entry name" value="MADF_DNA_bdg"/>
    <property type="match status" value="1"/>
</dbReference>
<dbReference type="InterPro" id="IPR006578">
    <property type="entry name" value="MADF-dom"/>
</dbReference>
<gene>
    <name evidence="2" type="ORF">L9F63_018511</name>
</gene>
<protein>
    <recommendedName>
        <fullName evidence="1">MADF domain-containing protein</fullName>
    </recommendedName>
</protein>
<comment type="caution">
    <text evidence="2">The sequence shown here is derived from an EMBL/GenBank/DDBJ whole genome shotgun (WGS) entry which is preliminary data.</text>
</comment>
<reference evidence="2" key="2">
    <citation type="submission" date="2023-05" db="EMBL/GenBank/DDBJ databases">
        <authorList>
            <person name="Fouks B."/>
        </authorList>
    </citation>
    <scope>NUCLEOTIDE SEQUENCE</scope>
    <source>
        <strain evidence="2">Stay&amp;Tobe</strain>
        <tissue evidence="2">Testes</tissue>
    </source>
</reference>
<dbReference type="PANTHER" id="PTHR21505">
    <property type="entry name" value="MADF DOMAIN-CONTAINING PROTEIN-RELATED"/>
    <property type="match status" value="1"/>
</dbReference>
<evidence type="ECO:0000313" key="3">
    <source>
        <dbReference type="Proteomes" id="UP001233999"/>
    </source>
</evidence>
<evidence type="ECO:0000259" key="1">
    <source>
        <dbReference type="PROSITE" id="PS51029"/>
    </source>
</evidence>
<reference evidence="2" key="1">
    <citation type="journal article" date="2023" name="IScience">
        <title>Live-bearing cockroach genome reveals convergent evolutionary mechanisms linked to viviparity in insects and beyond.</title>
        <authorList>
            <person name="Fouks B."/>
            <person name="Harrison M.C."/>
            <person name="Mikhailova A.A."/>
            <person name="Marchal E."/>
            <person name="English S."/>
            <person name="Carruthers M."/>
            <person name="Jennings E.C."/>
            <person name="Chiamaka E.L."/>
            <person name="Frigard R.A."/>
            <person name="Pippel M."/>
            <person name="Attardo G.M."/>
            <person name="Benoit J.B."/>
            <person name="Bornberg-Bauer E."/>
            <person name="Tobe S.S."/>
        </authorList>
    </citation>
    <scope>NUCLEOTIDE SEQUENCE</scope>
    <source>
        <strain evidence="2">Stay&amp;Tobe</strain>
    </source>
</reference>
<dbReference type="Proteomes" id="UP001233999">
    <property type="component" value="Unassembled WGS sequence"/>
</dbReference>
<feature type="non-terminal residue" evidence="2">
    <location>
        <position position="202"/>
    </location>
</feature>
<organism evidence="2 3">
    <name type="scientific">Diploptera punctata</name>
    <name type="common">Pacific beetle cockroach</name>
    <dbReference type="NCBI Taxonomy" id="6984"/>
    <lineage>
        <taxon>Eukaryota</taxon>
        <taxon>Metazoa</taxon>
        <taxon>Ecdysozoa</taxon>
        <taxon>Arthropoda</taxon>
        <taxon>Hexapoda</taxon>
        <taxon>Insecta</taxon>
        <taxon>Pterygota</taxon>
        <taxon>Neoptera</taxon>
        <taxon>Polyneoptera</taxon>
        <taxon>Dictyoptera</taxon>
        <taxon>Blattodea</taxon>
        <taxon>Blaberoidea</taxon>
        <taxon>Blaberidae</taxon>
        <taxon>Diplopterinae</taxon>
        <taxon>Diploptera</taxon>
    </lineage>
</organism>
<dbReference type="PANTHER" id="PTHR21505:SF8">
    <property type="entry name" value="DPT-YFP REPRESSOR BY OVEREXPRESSION, ISOFORM D-RELATED"/>
    <property type="match status" value="1"/>
</dbReference>
<dbReference type="AlphaFoldDB" id="A0AAD7ZWS6"/>
<feature type="domain" description="MADF" evidence="1">
    <location>
        <begin position="14"/>
        <end position="111"/>
    </location>
</feature>
<dbReference type="PROSITE" id="PS51029">
    <property type="entry name" value="MADF"/>
    <property type="match status" value="1"/>
</dbReference>
<proteinExistence type="predicted"/>
<sequence>NFDINQYPHELVSDVIEIYKNNPCLWNTESKDYLNYKLKAIAYENLVEKFKEHDPLADKDTVVRTLNHIRKSYRRELRKIREFSQTAVENDVFTSELWYFDLLNFLQEIDMPKDNSHNTIVLDEMNIQEPNSVMLSDGKDGNAGPSFMSVRRPMIQKRDSQYENVHDLLGECMSSRLSDKFDYLAKCWSINAFASKRSTNLR</sequence>
<dbReference type="SMART" id="SM00595">
    <property type="entry name" value="MADF"/>
    <property type="match status" value="1"/>
</dbReference>
<name>A0AAD7ZWS6_DIPPU</name>
<dbReference type="EMBL" id="JASPKZ010005710">
    <property type="protein sequence ID" value="KAJ9588120.1"/>
    <property type="molecule type" value="Genomic_DNA"/>
</dbReference>
<keyword evidence="3" id="KW-1185">Reference proteome</keyword>
<evidence type="ECO:0000313" key="2">
    <source>
        <dbReference type="EMBL" id="KAJ9588120.1"/>
    </source>
</evidence>
<accession>A0AAD7ZWS6</accession>